<dbReference type="SMART" id="SM00454">
    <property type="entry name" value="SAM"/>
    <property type="match status" value="1"/>
</dbReference>
<feature type="domain" description="SAM" evidence="2">
    <location>
        <begin position="10"/>
        <end position="66"/>
    </location>
</feature>
<sequence length="80" mass="9129">MTTISNVKKLSTEELANFLEENLKMLTEKTDVLKSNKIDGEILLSMTEKELRELGMLFGTARKIILFIRELGEKEYCSGT</sequence>
<organism evidence="3 4">
    <name type="scientific">Glomus cerebriforme</name>
    <dbReference type="NCBI Taxonomy" id="658196"/>
    <lineage>
        <taxon>Eukaryota</taxon>
        <taxon>Fungi</taxon>
        <taxon>Fungi incertae sedis</taxon>
        <taxon>Mucoromycota</taxon>
        <taxon>Glomeromycotina</taxon>
        <taxon>Glomeromycetes</taxon>
        <taxon>Glomerales</taxon>
        <taxon>Glomeraceae</taxon>
        <taxon>Glomus</taxon>
    </lineage>
</organism>
<protein>
    <recommendedName>
        <fullName evidence="2">SAM domain-containing protein</fullName>
    </recommendedName>
</protein>
<evidence type="ECO:0000313" key="4">
    <source>
        <dbReference type="Proteomes" id="UP000265703"/>
    </source>
</evidence>
<comment type="caution">
    <text evidence="3">The sequence shown here is derived from an EMBL/GenBank/DDBJ whole genome shotgun (WGS) entry which is preliminary data.</text>
</comment>
<dbReference type="Pfam" id="PF07647">
    <property type="entry name" value="SAM_2"/>
    <property type="match status" value="1"/>
</dbReference>
<dbReference type="AlphaFoldDB" id="A0A397SBR2"/>
<reference evidence="3 4" key="1">
    <citation type="submission" date="2018-06" db="EMBL/GenBank/DDBJ databases">
        <title>Comparative genomics reveals the genomic features of Rhizophagus irregularis, R. cerebriforme, R. diaphanum and Gigaspora rosea, and their symbiotic lifestyle signature.</title>
        <authorList>
            <person name="Morin E."/>
            <person name="San Clemente H."/>
            <person name="Chen E.C.H."/>
            <person name="De La Providencia I."/>
            <person name="Hainaut M."/>
            <person name="Kuo A."/>
            <person name="Kohler A."/>
            <person name="Murat C."/>
            <person name="Tang N."/>
            <person name="Roy S."/>
            <person name="Loubradou J."/>
            <person name="Henrissat B."/>
            <person name="Grigoriev I.V."/>
            <person name="Corradi N."/>
            <person name="Roux C."/>
            <person name="Martin F.M."/>
        </authorList>
    </citation>
    <scope>NUCLEOTIDE SEQUENCE [LARGE SCALE GENOMIC DNA]</scope>
    <source>
        <strain evidence="3 4">DAOM 227022</strain>
    </source>
</reference>
<evidence type="ECO:0000259" key="2">
    <source>
        <dbReference type="PROSITE" id="PS50105"/>
    </source>
</evidence>
<evidence type="ECO:0000313" key="3">
    <source>
        <dbReference type="EMBL" id="RIA81447.1"/>
    </source>
</evidence>
<dbReference type="InterPro" id="IPR001660">
    <property type="entry name" value="SAM"/>
</dbReference>
<gene>
    <name evidence="3" type="ORF">C1645_790448</name>
</gene>
<dbReference type="Gene3D" id="1.10.150.50">
    <property type="entry name" value="Transcription Factor, Ets-1"/>
    <property type="match status" value="1"/>
</dbReference>
<keyword evidence="1" id="KW-0175">Coiled coil</keyword>
<dbReference type="OrthoDB" id="2419124at2759"/>
<dbReference type="EMBL" id="QKYT01000796">
    <property type="protein sequence ID" value="RIA81447.1"/>
    <property type="molecule type" value="Genomic_DNA"/>
</dbReference>
<dbReference type="PROSITE" id="PS50105">
    <property type="entry name" value="SAM_DOMAIN"/>
    <property type="match status" value="1"/>
</dbReference>
<feature type="coiled-coil region" evidence="1">
    <location>
        <begin position="9"/>
        <end position="36"/>
    </location>
</feature>
<dbReference type="Proteomes" id="UP000265703">
    <property type="component" value="Unassembled WGS sequence"/>
</dbReference>
<keyword evidence="4" id="KW-1185">Reference proteome</keyword>
<proteinExistence type="predicted"/>
<dbReference type="SUPFAM" id="SSF47769">
    <property type="entry name" value="SAM/Pointed domain"/>
    <property type="match status" value="1"/>
</dbReference>
<accession>A0A397SBR2</accession>
<evidence type="ECO:0000256" key="1">
    <source>
        <dbReference type="SAM" id="Coils"/>
    </source>
</evidence>
<dbReference type="InterPro" id="IPR013761">
    <property type="entry name" value="SAM/pointed_sf"/>
</dbReference>
<name>A0A397SBR2_9GLOM</name>